<dbReference type="EMBL" id="CP116968">
    <property type="protein sequence ID" value="WNM61017.1"/>
    <property type="molecule type" value="Genomic_DNA"/>
</dbReference>
<dbReference type="KEGG" id="nneo:PQG83_14790"/>
<feature type="domain" description="Cytochrome c" evidence="5">
    <location>
        <begin position="34"/>
        <end position="121"/>
    </location>
</feature>
<protein>
    <submittedName>
        <fullName evidence="6">Cytochrome c</fullName>
    </submittedName>
</protein>
<evidence type="ECO:0000313" key="7">
    <source>
        <dbReference type="Proteomes" id="UP001302494"/>
    </source>
</evidence>
<dbReference type="AlphaFoldDB" id="A0AA96JUT9"/>
<dbReference type="Proteomes" id="UP001302494">
    <property type="component" value="Chromosome"/>
</dbReference>
<name>A0AA96JUT9_9BACT</name>
<dbReference type="GO" id="GO:0020037">
    <property type="term" value="F:heme binding"/>
    <property type="evidence" value="ECO:0007669"/>
    <property type="project" value="InterPro"/>
</dbReference>
<evidence type="ECO:0000313" key="6">
    <source>
        <dbReference type="EMBL" id="WNM61017.1"/>
    </source>
</evidence>
<gene>
    <name evidence="6" type="ORF">PQG83_14790</name>
</gene>
<sequence length="136" mass="14487">MNRLVWMGVLVLLNSLIISGLGLSCTLGTVGAQPGGEQGRELYRIHCLECHGAEGRGDGPRAALLAPRPGNLVSAATSAKTDTELLEIIAEGIPRTAMDGWSHQLSADERRNILAHIRTLVHFQDLPSAQVPSFGP</sequence>
<dbReference type="Pfam" id="PF13442">
    <property type="entry name" value="Cytochrome_CBB3"/>
    <property type="match status" value="1"/>
</dbReference>
<evidence type="ECO:0000256" key="3">
    <source>
        <dbReference type="ARBA" id="ARBA00023004"/>
    </source>
</evidence>
<dbReference type="InterPro" id="IPR009056">
    <property type="entry name" value="Cyt_c-like_dom"/>
</dbReference>
<dbReference type="GO" id="GO:0046872">
    <property type="term" value="F:metal ion binding"/>
    <property type="evidence" value="ECO:0007669"/>
    <property type="project" value="UniProtKB-KW"/>
</dbReference>
<keyword evidence="2 4" id="KW-0479">Metal-binding</keyword>
<keyword evidence="7" id="KW-1185">Reference proteome</keyword>
<evidence type="ECO:0000259" key="5">
    <source>
        <dbReference type="PROSITE" id="PS51007"/>
    </source>
</evidence>
<dbReference type="Gene3D" id="1.10.760.10">
    <property type="entry name" value="Cytochrome c-like domain"/>
    <property type="match status" value="1"/>
</dbReference>
<organism evidence="6 7">
    <name type="scientific">Candidatus Nitrospira neomarina</name>
    <dbReference type="NCBI Taxonomy" id="3020899"/>
    <lineage>
        <taxon>Bacteria</taxon>
        <taxon>Pseudomonadati</taxon>
        <taxon>Nitrospirota</taxon>
        <taxon>Nitrospiria</taxon>
        <taxon>Nitrospirales</taxon>
        <taxon>Nitrospiraceae</taxon>
        <taxon>Nitrospira</taxon>
    </lineage>
</organism>
<dbReference type="SUPFAM" id="SSF46626">
    <property type="entry name" value="Cytochrome c"/>
    <property type="match status" value="1"/>
</dbReference>
<keyword evidence="3 4" id="KW-0408">Iron</keyword>
<dbReference type="GO" id="GO:0009055">
    <property type="term" value="F:electron transfer activity"/>
    <property type="evidence" value="ECO:0007669"/>
    <property type="project" value="InterPro"/>
</dbReference>
<dbReference type="RefSeq" id="WP_312742557.1">
    <property type="nucleotide sequence ID" value="NZ_CP116968.1"/>
</dbReference>
<dbReference type="PROSITE" id="PS51007">
    <property type="entry name" value="CYTC"/>
    <property type="match status" value="1"/>
</dbReference>
<keyword evidence="1 4" id="KW-0349">Heme</keyword>
<evidence type="ECO:0000256" key="2">
    <source>
        <dbReference type="ARBA" id="ARBA00022723"/>
    </source>
</evidence>
<dbReference type="PROSITE" id="PS51257">
    <property type="entry name" value="PROKAR_LIPOPROTEIN"/>
    <property type="match status" value="1"/>
</dbReference>
<evidence type="ECO:0000256" key="1">
    <source>
        <dbReference type="ARBA" id="ARBA00022617"/>
    </source>
</evidence>
<accession>A0AA96JUT9</accession>
<proteinExistence type="predicted"/>
<reference evidence="6 7" key="1">
    <citation type="submission" date="2023-01" db="EMBL/GenBank/DDBJ databases">
        <title>Cultivation and genomic characterization of new, ubiquitous marine nitrite-oxidizing bacteria from the Nitrospirales.</title>
        <authorList>
            <person name="Mueller A.J."/>
            <person name="Daebeler A."/>
            <person name="Herbold C.W."/>
            <person name="Kirkegaard R.H."/>
            <person name="Daims H."/>
        </authorList>
    </citation>
    <scope>NUCLEOTIDE SEQUENCE [LARGE SCALE GENOMIC DNA]</scope>
    <source>
        <strain evidence="6 7">DK</strain>
    </source>
</reference>
<dbReference type="InterPro" id="IPR036909">
    <property type="entry name" value="Cyt_c-like_dom_sf"/>
</dbReference>
<evidence type="ECO:0000256" key="4">
    <source>
        <dbReference type="PROSITE-ProRule" id="PRU00433"/>
    </source>
</evidence>